<protein>
    <submittedName>
        <fullName evidence="8">Zinc finger protein AZF1</fullName>
    </submittedName>
</protein>
<proteinExistence type="predicted"/>
<dbReference type="InterPro" id="IPR044653">
    <property type="entry name" value="AZF1/2/3-like"/>
</dbReference>
<organism evidence="8">
    <name type="scientific">Zea mays</name>
    <name type="common">Maize</name>
    <dbReference type="NCBI Taxonomy" id="4577"/>
    <lineage>
        <taxon>Eukaryota</taxon>
        <taxon>Viridiplantae</taxon>
        <taxon>Streptophyta</taxon>
        <taxon>Embryophyta</taxon>
        <taxon>Tracheophyta</taxon>
        <taxon>Spermatophyta</taxon>
        <taxon>Magnoliopsida</taxon>
        <taxon>Liliopsida</taxon>
        <taxon>Poales</taxon>
        <taxon>Poaceae</taxon>
        <taxon>PACMAD clade</taxon>
        <taxon>Panicoideae</taxon>
        <taxon>Andropogonodae</taxon>
        <taxon>Andropogoneae</taxon>
        <taxon>Tripsacinae</taxon>
        <taxon>Zea</taxon>
    </lineage>
</organism>
<dbReference type="AlphaFoldDB" id="K7VA36"/>
<name>K7VA36_MAIZE</name>
<dbReference type="InterPro" id="IPR036236">
    <property type="entry name" value="Znf_C2H2_sf"/>
</dbReference>
<dbReference type="PaxDb" id="4577-AC183950.2_FGP002"/>
<evidence type="ECO:0000313" key="8">
    <source>
        <dbReference type="EMBL" id="AQK98784.1"/>
    </source>
</evidence>
<evidence type="ECO:0000256" key="5">
    <source>
        <dbReference type="ARBA" id="ARBA00023015"/>
    </source>
</evidence>
<dbReference type="ExpressionAtlas" id="K7VA36">
    <property type="expression patterns" value="baseline"/>
</dbReference>
<evidence type="ECO:0000256" key="7">
    <source>
        <dbReference type="SAM" id="MobiDB-lite"/>
    </source>
</evidence>
<dbReference type="GO" id="GO:0003700">
    <property type="term" value="F:DNA-binding transcription factor activity"/>
    <property type="evidence" value="ECO:0007669"/>
    <property type="project" value="InterPro"/>
</dbReference>
<reference evidence="8" key="1">
    <citation type="submission" date="2015-12" db="EMBL/GenBank/DDBJ databases">
        <title>Update maize B73 reference genome by single molecule sequencing technologies.</title>
        <authorList>
            <consortium name="Maize Genome Sequencing Project"/>
            <person name="Ware D."/>
        </authorList>
    </citation>
    <scope>NUCLEOTIDE SEQUENCE</scope>
    <source>
        <tissue evidence="8">Seedling</tissue>
    </source>
</reference>
<keyword evidence="6" id="KW-0804">Transcription</keyword>
<dbReference type="HOGENOM" id="CLU_1858180_0_0_1"/>
<keyword evidence="3" id="KW-0863">Zinc-finger</keyword>
<evidence type="ECO:0000256" key="1">
    <source>
        <dbReference type="ARBA" id="ARBA00022723"/>
    </source>
</evidence>
<dbReference type="InterPro" id="IPR013087">
    <property type="entry name" value="Znf_C2H2_type"/>
</dbReference>
<dbReference type="PANTHER" id="PTHR45988:SF32">
    <property type="entry name" value="OS07G0588600 PROTEIN"/>
    <property type="match status" value="1"/>
</dbReference>
<feature type="compositionally biased region" description="Low complexity" evidence="7">
    <location>
        <begin position="82"/>
        <end position="92"/>
    </location>
</feature>
<dbReference type="PROSITE" id="PS51257">
    <property type="entry name" value="PROKAR_LIPOPROTEIN"/>
    <property type="match status" value="1"/>
</dbReference>
<keyword evidence="1" id="KW-0479">Metal-binding</keyword>
<evidence type="ECO:0000256" key="3">
    <source>
        <dbReference type="ARBA" id="ARBA00022771"/>
    </source>
</evidence>
<feature type="region of interest" description="Disordered" evidence="7">
    <location>
        <begin position="73"/>
        <end position="95"/>
    </location>
</feature>
<dbReference type="PANTHER" id="PTHR45988">
    <property type="entry name" value="C2H2 TYPE ZINC FINGER TRANSCRIPTION FACTOR FAMILY-RELATED"/>
    <property type="match status" value="1"/>
</dbReference>
<dbReference type="Pfam" id="PF13912">
    <property type="entry name" value="zf-C2H2_6"/>
    <property type="match status" value="2"/>
</dbReference>
<dbReference type="PROSITE" id="PS50157">
    <property type="entry name" value="ZINC_FINGER_C2H2_2"/>
    <property type="match status" value="1"/>
</dbReference>
<keyword evidence="4" id="KW-0862">Zinc</keyword>
<dbReference type="SUPFAM" id="SSF57667">
    <property type="entry name" value="beta-beta-alpha zinc fingers"/>
    <property type="match status" value="1"/>
</dbReference>
<dbReference type="STRING" id="4577.K7VA36"/>
<dbReference type="EMBL" id="CM000784">
    <property type="protein sequence ID" value="AQK98784.1"/>
    <property type="molecule type" value="Genomic_DNA"/>
</dbReference>
<dbReference type="GO" id="GO:0008270">
    <property type="term" value="F:zinc ion binding"/>
    <property type="evidence" value="ECO:0007669"/>
    <property type="project" value="UniProtKB-KW"/>
</dbReference>
<accession>K7VA36</accession>
<keyword evidence="2" id="KW-0677">Repeat</keyword>
<evidence type="ECO:0000256" key="6">
    <source>
        <dbReference type="ARBA" id="ARBA00023163"/>
    </source>
</evidence>
<sequence length="138" mass="15119">MALTKPPTATDDDQAERKYLTSCLIMLSCGLRDGDMANATREAGATPTSANMADDYKCSLCDKVFASYQALGGHKTSHRKPAAAPSDEASSSGTAYEKEEKLHQCSLCPRTFSWWQALGSHIQGSQFRKEKLFGTYRN</sequence>
<gene>
    <name evidence="8" type="ORF">ZEAMMB73_Zm00001d012094</name>
</gene>
<evidence type="ECO:0000256" key="4">
    <source>
        <dbReference type="ARBA" id="ARBA00022833"/>
    </source>
</evidence>
<dbReference type="eggNOG" id="KOG1721">
    <property type="taxonomic scope" value="Eukaryota"/>
</dbReference>
<dbReference type="PROSITE" id="PS00028">
    <property type="entry name" value="ZINC_FINGER_C2H2_1"/>
    <property type="match status" value="1"/>
</dbReference>
<keyword evidence="5" id="KW-0805">Transcription regulation</keyword>
<dbReference type="Gene3D" id="3.30.160.60">
    <property type="entry name" value="Classic Zinc Finger"/>
    <property type="match status" value="1"/>
</dbReference>
<dbReference type="InParanoid" id="K7VA36"/>
<evidence type="ECO:0000256" key="2">
    <source>
        <dbReference type="ARBA" id="ARBA00022737"/>
    </source>
</evidence>
<dbReference type="SMART" id="SM00355">
    <property type="entry name" value="ZnF_C2H2"/>
    <property type="match status" value="2"/>
</dbReference>